<dbReference type="Proteomes" id="UP000023464">
    <property type="component" value="Unassembled WGS sequence"/>
</dbReference>
<dbReference type="PANTHER" id="PTHR33420">
    <property type="entry name" value="FIMBRIAL SUBUNIT ELFA-RELATED"/>
    <property type="match status" value="1"/>
</dbReference>
<dbReference type="Gene3D" id="2.60.40.1090">
    <property type="entry name" value="Fimbrial-type adhesion domain"/>
    <property type="match status" value="1"/>
</dbReference>
<dbReference type="Pfam" id="PF00419">
    <property type="entry name" value="Fimbrial"/>
    <property type="match status" value="1"/>
</dbReference>
<dbReference type="InterPro" id="IPR036937">
    <property type="entry name" value="Adhesion_dom_fimbrial_sf"/>
</dbReference>
<dbReference type="Pfam" id="PF22003">
    <property type="entry name" value="MrkDrd"/>
    <property type="match status" value="1"/>
</dbReference>
<feature type="domain" description="MrkD-like receptor binding" evidence="6">
    <location>
        <begin position="45"/>
        <end position="168"/>
    </location>
</feature>
<dbReference type="InterPro" id="IPR050263">
    <property type="entry name" value="Bact_Fimbrial_Adh_Pro"/>
</dbReference>
<keyword evidence="8" id="KW-1185">Reference proteome</keyword>
<dbReference type="EMBL" id="JFGV01000003">
    <property type="protein sequence ID" value="EYU17053.1"/>
    <property type="molecule type" value="Genomic_DNA"/>
</dbReference>
<dbReference type="InterPro" id="IPR054160">
    <property type="entry name" value="MrkD_recept-bd"/>
</dbReference>
<evidence type="ECO:0000256" key="2">
    <source>
        <dbReference type="ARBA" id="ARBA00006671"/>
    </source>
</evidence>
<reference evidence="7 8" key="1">
    <citation type="submission" date="2014-03" db="EMBL/GenBank/DDBJ databases">
        <title>Draft Genome of Photorhabdus luminescens BA1, an Egyptian Isolate.</title>
        <authorList>
            <person name="Ghazal S."/>
            <person name="Hurst S.G.IV."/>
            <person name="Morris K."/>
            <person name="Thomas K."/>
            <person name="Tisa L.S."/>
        </authorList>
    </citation>
    <scope>NUCLEOTIDE SEQUENCE [LARGE SCALE GENOMIC DNA]</scope>
    <source>
        <strain evidence="7 8">BA1</strain>
    </source>
</reference>
<dbReference type="RefSeq" id="WP_036775627.1">
    <property type="nucleotide sequence ID" value="NZ_CAWLTM010000112.1"/>
</dbReference>
<evidence type="ECO:0000259" key="6">
    <source>
        <dbReference type="Pfam" id="PF22003"/>
    </source>
</evidence>
<evidence type="ECO:0000313" key="7">
    <source>
        <dbReference type="EMBL" id="EYU17053.1"/>
    </source>
</evidence>
<evidence type="ECO:0000256" key="4">
    <source>
        <dbReference type="ARBA" id="ARBA00023263"/>
    </source>
</evidence>
<comment type="subcellular location">
    <subcellularLocation>
        <location evidence="1">Fimbrium</location>
    </subcellularLocation>
</comment>
<dbReference type="PATRIC" id="fig|1393736.3.peg.349"/>
<comment type="caution">
    <text evidence="7">The sequence shown here is derived from an EMBL/GenBank/DDBJ whole genome shotgun (WGS) entry which is preliminary data.</text>
</comment>
<keyword evidence="3" id="KW-0732">Signal</keyword>
<comment type="similarity">
    <text evidence="2">Belongs to the fimbrial protein family.</text>
</comment>
<protein>
    <submittedName>
        <fullName evidence="7">P pilus assembly protein, pilin FimA</fullName>
    </submittedName>
</protein>
<dbReference type="InterPro" id="IPR000259">
    <property type="entry name" value="Adhesion_dom_fimbrial"/>
</dbReference>
<evidence type="ECO:0000256" key="1">
    <source>
        <dbReference type="ARBA" id="ARBA00004561"/>
    </source>
</evidence>
<evidence type="ECO:0000313" key="8">
    <source>
        <dbReference type="Proteomes" id="UP000023464"/>
    </source>
</evidence>
<evidence type="ECO:0000256" key="3">
    <source>
        <dbReference type="ARBA" id="ARBA00022729"/>
    </source>
</evidence>
<dbReference type="GO" id="GO:0009289">
    <property type="term" value="C:pilus"/>
    <property type="evidence" value="ECO:0007669"/>
    <property type="project" value="UniProtKB-SubCell"/>
</dbReference>
<proteinExistence type="inferred from homology"/>
<feature type="domain" description="Fimbrial-type adhesion" evidence="5">
    <location>
        <begin position="192"/>
        <end position="330"/>
    </location>
</feature>
<dbReference type="Gene3D" id="2.60.40.3310">
    <property type="match status" value="1"/>
</dbReference>
<dbReference type="GO" id="GO:0043709">
    <property type="term" value="P:cell adhesion involved in single-species biofilm formation"/>
    <property type="evidence" value="ECO:0007669"/>
    <property type="project" value="TreeGrafter"/>
</dbReference>
<accession>A0A022PQC0</accession>
<dbReference type="InterPro" id="IPR008966">
    <property type="entry name" value="Adhesion_dom_sf"/>
</dbReference>
<sequence length="330" mass="36933">MFNIYNKLKYLFIIINLLIGSIVSSYSLAANCQFEKGFKPEITHLSFGTLYVPRDQPIGTTIYEYRADELANKNNIFYCDTNVNTSWGYTSYKSADYNKDAIYESGVPGVGIRINTWGPGYGIDWLPRITNNPVSCDNSGRWYCGQTWGYLTIQLIKIAPTTGSGFVKNEQLIQARVNNHIVHTYRLGNTRIITKSCSLKDSNITVPMGDIKKIDFSGISSTAGGKDFEVILDCDDDVQIQLMLDGKRAKNNLYHVWALDQNNNHTTASGVGMQILYNNQPVIIHSQINIGNSYSGGKLSIPLHARYFQTDRNITPGQANVTATMTLTYQ</sequence>
<evidence type="ECO:0000259" key="5">
    <source>
        <dbReference type="Pfam" id="PF00419"/>
    </source>
</evidence>
<dbReference type="AlphaFoldDB" id="A0A022PQC0"/>
<keyword evidence="4" id="KW-0281">Fimbrium</keyword>
<dbReference type="SUPFAM" id="SSF49401">
    <property type="entry name" value="Bacterial adhesins"/>
    <property type="match status" value="1"/>
</dbReference>
<dbReference type="PANTHER" id="PTHR33420:SF12">
    <property type="entry name" value="FIMBRIN-LIKE PROTEIN FIMI-RELATED"/>
    <property type="match status" value="1"/>
</dbReference>
<gene>
    <name evidence="7" type="ORF">BA1DRAFT_00342</name>
</gene>
<organism evidence="7 8">
    <name type="scientific">Photorhabdus aegyptia</name>
    <dbReference type="NCBI Taxonomy" id="2805098"/>
    <lineage>
        <taxon>Bacteria</taxon>
        <taxon>Pseudomonadati</taxon>
        <taxon>Pseudomonadota</taxon>
        <taxon>Gammaproteobacteria</taxon>
        <taxon>Enterobacterales</taxon>
        <taxon>Morganellaceae</taxon>
        <taxon>Photorhabdus</taxon>
    </lineage>
</organism>
<name>A0A022PQC0_9GAMM</name>